<reference evidence="2" key="1">
    <citation type="submission" date="2022-11" db="EMBL/GenBank/DDBJ databases">
        <authorList>
            <person name="Kikuchi T."/>
        </authorList>
    </citation>
    <scope>NUCLEOTIDE SEQUENCE</scope>
    <source>
        <strain evidence="2">PS1010</strain>
    </source>
</reference>
<evidence type="ECO:0000313" key="2">
    <source>
        <dbReference type="EMBL" id="CAI5453148.1"/>
    </source>
</evidence>
<protein>
    <submittedName>
        <fullName evidence="2">Uncharacterized protein</fullName>
    </submittedName>
</protein>
<feature type="region of interest" description="Disordered" evidence="1">
    <location>
        <begin position="88"/>
        <end position="168"/>
    </location>
</feature>
<feature type="compositionally biased region" description="Basic residues" evidence="1">
    <location>
        <begin position="148"/>
        <end position="168"/>
    </location>
</feature>
<dbReference type="Proteomes" id="UP001152747">
    <property type="component" value="Unassembled WGS sequence"/>
</dbReference>
<feature type="compositionally biased region" description="Basic residues" evidence="1">
    <location>
        <begin position="96"/>
        <end position="105"/>
    </location>
</feature>
<sequence>MKNESLKNLEKEDISMDLTQRERKAIKIREDVPDGDVDLSRPDVREMISQRKDYVPEKRQSVRGFVISGDKQCQRIVHPLRSELNCDLVHNEKSRKSSKSNKSRSQKSASLKNSKSQKSTSIKIAPTQLNHFEQPKSQGMPVVSRSKSNSKKQKKKKILGVFSRRNRV</sequence>
<dbReference type="EMBL" id="CANHGI010000005">
    <property type="protein sequence ID" value="CAI5453148.1"/>
    <property type="molecule type" value="Genomic_DNA"/>
</dbReference>
<name>A0A9P1J180_9PELO</name>
<keyword evidence="3" id="KW-1185">Reference proteome</keyword>
<comment type="caution">
    <text evidence="2">The sequence shown here is derived from an EMBL/GenBank/DDBJ whole genome shotgun (WGS) entry which is preliminary data.</text>
</comment>
<accession>A0A9P1J180</accession>
<gene>
    <name evidence="2" type="ORF">CAMP_LOCUS15785</name>
</gene>
<dbReference type="AlphaFoldDB" id="A0A9P1J180"/>
<evidence type="ECO:0000256" key="1">
    <source>
        <dbReference type="SAM" id="MobiDB-lite"/>
    </source>
</evidence>
<evidence type="ECO:0000313" key="3">
    <source>
        <dbReference type="Proteomes" id="UP001152747"/>
    </source>
</evidence>
<feature type="compositionally biased region" description="Polar residues" evidence="1">
    <location>
        <begin position="111"/>
        <end position="137"/>
    </location>
</feature>
<proteinExistence type="predicted"/>
<organism evidence="2 3">
    <name type="scientific">Caenorhabditis angaria</name>
    <dbReference type="NCBI Taxonomy" id="860376"/>
    <lineage>
        <taxon>Eukaryota</taxon>
        <taxon>Metazoa</taxon>
        <taxon>Ecdysozoa</taxon>
        <taxon>Nematoda</taxon>
        <taxon>Chromadorea</taxon>
        <taxon>Rhabditida</taxon>
        <taxon>Rhabditina</taxon>
        <taxon>Rhabditomorpha</taxon>
        <taxon>Rhabditoidea</taxon>
        <taxon>Rhabditidae</taxon>
        <taxon>Peloderinae</taxon>
        <taxon>Caenorhabditis</taxon>
    </lineage>
</organism>